<name>A0A6S7H2V4_PARCT</name>
<dbReference type="EMBL" id="CACRXK020003740">
    <property type="protein sequence ID" value="CAB4000045.1"/>
    <property type="molecule type" value="Genomic_DNA"/>
</dbReference>
<dbReference type="Proteomes" id="UP001152795">
    <property type="component" value="Unassembled WGS sequence"/>
</dbReference>
<comment type="caution">
    <text evidence="1">The sequence shown here is derived from an EMBL/GenBank/DDBJ whole genome shotgun (WGS) entry which is preliminary data.</text>
</comment>
<dbReference type="AlphaFoldDB" id="A0A6S7H2V4"/>
<protein>
    <submittedName>
        <fullName evidence="1">Uncharacterized protein</fullName>
    </submittedName>
</protein>
<keyword evidence="2" id="KW-1185">Reference proteome</keyword>
<gene>
    <name evidence="1" type="ORF">PACLA_8A080390</name>
</gene>
<organism evidence="1 2">
    <name type="scientific">Paramuricea clavata</name>
    <name type="common">Red gorgonian</name>
    <name type="synonym">Violescent sea-whip</name>
    <dbReference type="NCBI Taxonomy" id="317549"/>
    <lineage>
        <taxon>Eukaryota</taxon>
        <taxon>Metazoa</taxon>
        <taxon>Cnidaria</taxon>
        <taxon>Anthozoa</taxon>
        <taxon>Octocorallia</taxon>
        <taxon>Malacalcyonacea</taxon>
        <taxon>Plexauridae</taxon>
        <taxon>Paramuricea</taxon>
    </lineage>
</organism>
<evidence type="ECO:0000313" key="2">
    <source>
        <dbReference type="Proteomes" id="UP001152795"/>
    </source>
</evidence>
<accession>A0A6S7H2V4</accession>
<evidence type="ECO:0000313" key="1">
    <source>
        <dbReference type="EMBL" id="CAB4000045.1"/>
    </source>
</evidence>
<proteinExistence type="predicted"/>
<reference evidence="1" key="1">
    <citation type="submission" date="2020-04" db="EMBL/GenBank/DDBJ databases">
        <authorList>
            <person name="Alioto T."/>
            <person name="Alioto T."/>
            <person name="Gomez Garrido J."/>
        </authorList>
    </citation>
    <scope>NUCLEOTIDE SEQUENCE</scope>
    <source>
        <strain evidence="1">A484AB</strain>
    </source>
</reference>
<sequence>MAMMKMVHREHALNKMFLFKLLCFIFIWNSDRFGISPADCKCRQELFTQVKGYCYSTDVLSTHHVESLTHCAGQLGLKLETCIGFKYRTTNDNLPNCERFKKMENCSECAATSSKNGGWKFYKAVPTTQVSIIVHARILWSIEQ</sequence>